<dbReference type="Pfam" id="PF02421">
    <property type="entry name" value="FeoB_N"/>
    <property type="match status" value="1"/>
</dbReference>
<feature type="binding site" evidence="13">
    <location>
        <begin position="57"/>
        <end position="60"/>
    </location>
    <ligand>
        <name>GTP</name>
        <dbReference type="ChEBI" id="CHEBI:37565"/>
        <label>1</label>
    </ligand>
</feature>
<feature type="transmembrane region" description="Helical" evidence="15">
    <location>
        <begin position="413"/>
        <end position="438"/>
    </location>
</feature>
<comment type="subcellular location">
    <subcellularLocation>
        <location evidence="15">Cell inner membrane</location>
        <topology evidence="15">Multi-pass membrane protein</topology>
    </subcellularLocation>
    <subcellularLocation>
        <location evidence="1">Cell membrane</location>
        <topology evidence="1">Multi-pass membrane protein</topology>
    </subcellularLocation>
</comment>
<feature type="transmembrane region" description="Helical" evidence="15">
    <location>
        <begin position="458"/>
        <end position="477"/>
    </location>
</feature>
<evidence type="ECO:0000256" key="10">
    <source>
        <dbReference type="ARBA" id="ARBA00023134"/>
    </source>
</evidence>
<dbReference type="GO" id="GO:0046872">
    <property type="term" value="F:metal ion binding"/>
    <property type="evidence" value="ECO:0007669"/>
    <property type="project" value="UniProtKB-KW"/>
</dbReference>
<dbReference type="NCBIfam" id="TIGR00437">
    <property type="entry name" value="feoB"/>
    <property type="match status" value="1"/>
</dbReference>
<evidence type="ECO:0000256" key="5">
    <source>
        <dbReference type="ARBA" id="ARBA00022692"/>
    </source>
</evidence>
<feature type="binding site" evidence="13">
    <location>
        <begin position="10"/>
        <end position="17"/>
    </location>
    <ligand>
        <name>GTP</name>
        <dbReference type="ChEBI" id="CHEBI:37565"/>
        <label>1</label>
    </ligand>
</feature>
<sequence>MKRVKVALIGNPNAGKSSLFNYLTGLNQKIGNFPGVTVDKKTGISTLSPTVQADIIDLPGTYSIYPRSLDEQVVFDYLTETMRGETPDILVVVIDASNFKRNLLLFTQVKDLGFPVILALNMLDLAEKSGISFDLIKIQQELKVPVVAVNARTGKGIDALKAALVCPVHVAADSFYKSSEVAGPVVSHIRERFKIDSDYMALLLAHLHKKTTILTEEEKKEISEVVEKNHLQSNSLQYRETLARYEAIHTVIHKVMSEDARQGKIRWSKKIDQVVTHKVWGYVLFFVVLFLIFQTIFAWSEMPMEWIDRAFGSLKGIVSGYMPDGYLKDFINEGIISGLQGVLIFIPQITFLFAFIAILEESGYMSRVMFMMDKIMRKFGLSGRSVVPLISGVACAVPAIMATRSIETWKERLITIMVTPLMSCSARLPVFTVLIGLMIPESSVLGIFNMQGVALMGFYLLGFVMAIISAWFMQLILKGKGKSYFIMEFPTYKFPRFKNVATSIIEKVKTFVFEAGKIILAISVILWVLATYGPKSAMEEAENNPMLTTLQGGEYETQLSSLKLEASYAGHFGKFIEPVIKPLGFDWKIGIALITSFAAREVFVGTMATIYSVGNTEDELSVRDSMKSQVDAEGQPYYTVARAGSLLLFYLFAMQCMSTIAVVYRETKGWKWPLIQLGYMTFLAYTSSFIFFQLLK</sequence>
<dbReference type="Proteomes" id="UP000001822">
    <property type="component" value="Chromosome"/>
</dbReference>
<dbReference type="InterPro" id="IPR030389">
    <property type="entry name" value="G_FEOB_dom"/>
</dbReference>
<feature type="domain" description="FeoB-type G" evidence="16">
    <location>
        <begin position="3"/>
        <end position="170"/>
    </location>
</feature>
<feature type="transmembrane region" description="Helical" evidence="15">
    <location>
        <begin position="647"/>
        <end position="665"/>
    </location>
</feature>
<keyword evidence="14" id="KW-0460">Magnesium</keyword>
<accession>A0A6N4SXB5</accession>
<evidence type="ECO:0000256" key="2">
    <source>
        <dbReference type="ARBA" id="ARBA00022448"/>
    </source>
</evidence>
<dbReference type="GO" id="GO:0005886">
    <property type="term" value="C:plasma membrane"/>
    <property type="evidence" value="ECO:0007669"/>
    <property type="project" value="UniProtKB-SubCell"/>
</dbReference>
<dbReference type="PANTHER" id="PTHR43185:SF1">
    <property type="entry name" value="FE(2+) TRANSPORTER FEOB"/>
    <property type="match status" value="1"/>
</dbReference>
<dbReference type="Pfam" id="PF07670">
    <property type="entry name" value="Gate"/>
    <property type="match status" value="2"/>
</dbReference>
<feature type="transmembrane region" description="Helical" evidence="15">
    <location>
        <begin position="379"/>
        <end position="401"/>
    </location>
</feature>
<evidence type="ECO:0000256" key="12">
    <source>
        <dbReference type="NCBIfam" id="TIGR00437"/>
    </source>
</evidence>
<evidence type="ECO:0000256" key="1">
    <source>
        <dbReference type="ARBA" id="ARBA00004651"/>
    </source>
</evidence>
<protein>
    <recommendedName>
        <fullName evidence="12 15">Ferrous iron transport protein B</fullName>
    </recommendedName>
</protein>
<evidence type="ECO:0000256" key="13">
    <source>
        <dbReference type="PIRSR" id="PIRSR603373-1"/>
    </source>
</evidence>
<dbReference type="EMBL" id="CP000383">
    <property type="protein sequence ID" value="ABG60959.1"/>
    <property type="molecule type" value="Genomic_DNA"/>
</dbReference>
<keyword evidence="4 15" id="KW-0410">Iron transport</keyword>
<dbReference type="NCBIfam" id="TIGR00231">
    <property type="entry name" value="small_GTP"/>
    <property type="match status" value="1"/>
</dbReference>
<feature type="binding site" evidence="13">
    <location>
        <begin position="121"/>
        <end position="124"/>
    </location>
    <ligand>
        <name>GTP</name>
        <dbReference type="ChEBI" id="CHEBI:37565"/>
        <label>1</label>
    </ligand>
</feature>
<comment type="similarity">
    <text evidence="15">Belongs to the TRAFAC class TrmE-Era-EngA-EngB-Septin-like GTPase superfamily. FeoB GTPase (TC 9.A.8) family.</text>
</comment>
<feature type="binding site" evidence="14">
    <location>
        <position position="24"/>
    </location>
    <ligand>
        <name>Mg(2+)</name>
        <dbReference type="ChEBI" id="CHEBI:18420"/>
        <label>2</label>
    </ligand>
</feature>
<keyword evidence="11 15" id="KW-0472">Membrane</keyword>
<dbReference type="InterPro" id="IPR006073">
    <property type="entry name" value="GTP-bd"/>
</dbReference>
<evidence type="ECO:0000256" key="15">
    <source>
        <dbReference type="RuleBase" id="RU362098"/>
    </source>
</evidence>
<keyword evidence="7 15" id="KW-1133">Transmembrane helix</keyword>
<dbReference type="InterPro" id="IPR050860">
    <property type="entry name" value="FeoB_GTPase"/>
</dbReference>
<organism evidence="17 18">
    <name type="scientific">Cytophaga hutchinsonii (strain ATCC 33406 / DSM 1761 / CIP 103989 / NBRC 15051 / NCIMB 9469 / D465)</name>
    <dbReference type="NCBI Taxonomy" id="269798"/>
    <lineage>
        <taxon>Bacteria</taxon>
        <taxon>Pseudomonadati</taxon>
        <taxon>Bacteroidota</taxon>
        <taxon>Cytophagia</taxon>
        <taxon>Cytophagales</taxon>
        <taxon>Cytophagaceae</taxon>
        <taxon>Cytophaga</taxon>
    </lineage>
</organism>
<keyword evidence="5 15" id="KW-0812">Transmembrane</keyword>
<dbReference type="GO" id="GO:0015093">
    <property type="term" value="F:ferrous iron transmembrane transporter activity"/>
    <property type="evidence" value="ECO:0007669"/>
    <property type="project" value="UniProtKB-UniRule"/>
</dbReference>
<dbReference type="SUPFAM" id="SSF52540">
    <property type="entry name" value="P-loop containing nucleoside triphosphate hydrolases"/>
    <property type="match status" value="1"/>
</dbReference>
<feature type="transmembrane region" description="Helical" evidence="15">
    <location>
        <begin position="511"/>
        <end position="530"/>
    </location>
</feature>
<dbReference type="OrthoDB" id="9809127at2"/>
<evidence type="ECO:0000313" key="17">
    <source>
        <dbReference type="EMBL" id="ABG60959.1"/>
    </source>
</evidence>
<keyword evidence="18" id="KW-1185">Reference proteome</keyword>
<evidence type="ECO:0000256" key="8">
    <source>
        <dbReference type="ARBA" id="ARBA00023004"/>
    </source>
</evidence>
<evidence type="ECO:0000313" key="18">
    <source>
        <dbReference type="Proteomes" id="UP000001822"/>
    </source>
</evidence>
<dbReference type="Pfam" id="PF07664">
    <property type="entry name" value="FeoB_C"/>
    <property type="match status" value="1"/>
</dbReference>
<keyword evidence="2 15" id="KW-0813">Transport</keyword>
<dbReference type="PRINTS" id="PR00326">
    <property type="entry name" value="GTP1OBG"/>
</dbReference>
<keyword evidence="6 13" id="KW-0547">Nucleotide-binding</keyword>
<keyword evidence="10 13" id="KW-0342">GTP-binding</keyword>
<feature type="binding site" evidence="13">
    <location>
        <begin position="35"/>
        <end position="39"/>
    </location>
    <ligand>
        <name>GTP</name>
        <dbReference type="ChEBI" id="CHEBI:37565"/>
        <label>2</label>
    </ligand>
</feature>
<dbReference type="GO" id="GO:0005525">
    <property type="term" value="F:GTP binding"/>
    <property type="evidence" value="ECO:0007669"/>
    <property type="project" value="UniProtKB-KW"/>
</dbReference>
<reference evidence="17 18" key="1">
    <citation type="journal article" date="2007" name="Appl. Environ. Microbiol.">
        <title>Genome sequence of the cellulolytic gliding bacterium Cytophaga hutchinsonii.</title>
        <authorList>
            <person name="Xie G."/>
            <person name="Bruce D.C."/>
            <person name="Challacombe J.F."/>
            <person name="Chertkov O."/>
            <person name="Detter J.C."/>
            <person name="Gilna P."/>
            <person name="Han C.S."/>
            <person name="Lucas S."/>
            <person name="Misra M."/>
            <person name="Myers G.L."/>
            <person name="Richardson P."/>
            <person name="Tapia R."/>
            <person name="Thayer N."/>
            <person name="Thompson L.S."/>
            <person name="Brettin T.S."/>
            <person name="Henrissat B."/>
            <person name="Wilson D.B."/>
            <person name="McBride M.J."/>
        </authorList>
    </citation>
    <scope>NUCLEOTIDE SEQUENCE [LARGE SCALE GENOMIC DNA]</scope>
    <source>
        <strain evidence="18">ATCC 33406 / DSM 1761 / CIP 103989 / NBRC 15051 / NCIMB 9469 / D465</strain>
    </source>
</reference>
<dbReference type="InterPro" id="IPR027417">
    <property type="entry name" value="P-loop_NTPase"/>
</dbReference>
<feature type="binding site" evidence="14">
    <location>
        <position position="25"/>
    </location>
    <ligand>
        <name>Mg(2+)</name>
        <dbReference type="ChEBI" id="CHEBI:18420"/>
        <label>2</label>
    </ligand>
</feature>
<evidence type="ECO:0000256" key="6">
    <source>
        <dbReference type="ARBA" id="ARBA00022741"/>
    </source>
</evidence>
<keyword evidence="9" id="KW-0406">Ion transport</keyword>
<keyword evidence="8 15" id="KW-0408">Iron</keyword>
<proteinExistence type="inferred from homology"/>
<dbReference type="PROSITE" id="PS51711">
    <property type="entry name" value="G_FEOB"/>
    <property type="match status" value="1"/>
</dbReference>
<feature type="transmembrane region" description="Helical" evidence="15">
    <location>
        <begin position="677"/>
        <end position="695"/>
    </location>
</feature>
<feature type="binding site" evidence="14">
    <location>
        <position position="21"/>
    </location>
    <ligand>
        <name>Mg(2+)</name>
        <dbReference type="ChEBI" id="CHEBI:18420"/>
        <label>2</label>
    </ligand>
</feature>
<dbReference type="InterPro" id="IPR003373">
    <property type="entry name" value="Fe2_transport_prot-B"/>
</dbReference>
<feature type="transmembrane region" description="Helical" evidence="15">
    <location>
        <begin position="279"/>
        <end position="299"/>
    </location>
</feature>
<name>A0A6N4SXB5_CYTH3</name>
<evidence type="ECO:0000256" key="9">
    <source>
        <dbReference type="ARBA" id="ARBA00023065"/>
    </source>
</evidence>
<dbReference type="InterPro" id="IPR005225">
    <property type="entry name" value="Small_GTP-bd"/>
</dbReference>
<evidence type="ECO:0000256" key="11">
    <source>
        <dbReference type="ARBA" id="ARBA00023136"/>
    </source>
</evidence>
<dbReference type="AlphaFoldDB" id="A0A6N4SXB5"/>
<keyword evidence="3" id="KW-1003">Cell membrane</keyword>
<comment type="function">
    <text evidence="15">Probable transporter of a GTP-driven Fe(2+) uptake system.</text>
</comment>
<dbReference type="InterPro" id="IPR011642">
    <property type="entry name" value="Gate_dom"/>
</dbReference>
<dbReference type="KEGG" id="chu:CHU_3726"/>
<dbReference type="CDD" id="cd01879">
    <property type="entry name" value="FeoB"/>
    <property type="match status" value="1"/>
</dbReference>
<gene>
    <name evidence="17" type="primary">feoB</name>
    <name evidence="17" type="ordered locus">CHU_3726</name>
</gene>
<evidence type="ECO:0000256" key="7">
    <source>
        <dbReference type="ARBA" id="ARBA00022989"/>
    </source>
</evidence>
<evidence type="ECO:0000259" key="16">
    <source>
        <dbReference type="PROSITE" id="PS51711"/>
    </source>
</evidence>
<dbReference type="Gene3D" id="3.40.50.300">
    <property type="entry name" value="P-loop containing nucleotide triphosphate hydrolases"/>
    <property type="match status" value="1"/>
</dbReference>
<evidence type="ECO:0000256" key="14">
    <source>
        <dbReference type="PIRSR" id="PIRSR603373-2"/>
    </source>
</evidence>
<keyword evidence="14" id="KW-0479">Metal-binding</keyword>
<dbReference type="RefSeq" id="WP_011587064.1">
    <property type="nucleotide sequence ID" value="NC_008255.1"/>
</dbReference>
<evidence type="ECO:0000256" key="4">
    <source>
        <dbReference type="ARBA" id="ARBA00022496"/>
    </source>
</evidence>
<dbReference type="PANTHER" id="PTHR43185">
    <property type="entry name" value="FERROUS IRON TRANSPORT PROTEIN B"/>
    <property type="match status" value="1"/>
</dbReference>
<evidence type="ECO:0000256" key="3">
    <source>
        <dbReference type="ARBA" id="ARBA00022475"/>
    </source>
</evidence>
<feature type="transmembrane region" description="Helical" evidence="15">
    <location>
        <begin position="335"/>
        <end position="359"/>
    </location>
</feature>
<dbReference type="InterPro" id="IPR011640">
    <property type="entry name" value="Fe2_transport_prot_B_C"/>
</dbReference>